<dbReference type="EMBL" id="FOQU01000013">
    <property type="protein sequence ID" value="SFJ93629.1"/>
    <property type="molecule type" value="Genomic_DNA"/>
</dbReference>
<dbReference type="PROSITE" id="PS00061">
    <property type="entry name" value="ADH_SHORT"/>
    <property type="match status" value="1"/>
</dbReference>
<organism evidence="2 3">
    <name type="scientific">Paraburkholderia megapolitana</name>
    <dbReference type="NCBI Taxonomy" id="420953"/>
    <lineage>
        <taxon>Bacteria</taxon>
        <taxon>Pseudomonadati</taxon>
        <taxon>Pseudomonadota</taxon>
        <taxon>Betaproteobacteria</taxon>
        <taxon>Burkholderiales</taxon>
        <taxon>Burkholderiaceae</taxon>
        <taxon>Paraburkholderia</taxon>
    </lineage>
</organism>
<dbReference type="PRINTS" id="PR00081">
    <property type="entry name" value="GDHRDH"/>
</dbReference>
<dbReference type="OrthoDB" id="9806974at2"/>
<dbReference type="Pfam" id="PF13561">
    <property type="entry name" value="adh_short_C2"/>
    <property type="match status" value="1"/>
</dbReference>
<comment type="similarity">
    <text evidence="1">Belongs to the short-chain dehydrogenases/reductases (SDR) family.</text>
</comment>
<dbReference type="InterPro" id="IPR020904">
    <property type="entry name" value="Sc_DH/Rdtase_CS"/>
</dbReference>
<sequence length="242" mass="24836">MTFQHDLFAGKTAVVTGGTQGIGAGIAHRLAALGARVVAAGLTPTDAQRASFGAGIEVVALDVSSNDEVAALFAPLTSLDILVNCAGMIRRGDEHEIEVFEQVIDVNLTGTMRACSVARALLAASRGTIVNTASMLSFFGGGLVPAYSASKGGIAQLTKSLALAYARDGIRVNAVAPGWIATPLTQALQDDDVRSRAILERTPLGRWGEPDDIAQAVAFLCSPAAAFITGTIVPVDGGYLAA</sequence>
<evidence type="ECO:0000256" key="1">
    <source>
        <dbReference type="ARBA" id="ARBA00006484"/>
    </source>
</evidence>
<accession>A0A1I3VF44</accession>
<dbReference type="PANTHER" id="PTHR42760">
    <property type="entry name" value="SHORT-CHAIN DEHYDROGENASES/REDUCTASES FAMILY MEMBER"/>
    <property type="match status" value="1"/>
</dbReference>
<dbReference type="AlphaFoldDB" id="A0A1I3VF44"/>
<dbReference type="InterPro" id="IPR036291">
    <property type="entry name" value="NAD(P)-bd_dom_sf"/>
</dbReference>
<dbReference type="PANTHER" id="PTHR42760:SF40">
    <property type="entry name" value="3-OXOACYL-[ACYL-CARRIER-PROTEIN] REDUCTASE, CHLOROPLASTIC"/>
    <property type="match status" value="1"/>
</dbReference>
<dbReference type="STRING" id="420953.SAMN05192543_113160"/>
<evidence type="ECO:0000313" key="2">
    <source>
        <dbReference type="EMBL" id="SFJ93629.1"/>
    </source>
</evidence>
<keyword evidence="3" id="KW-1185">Reference proteome</keyword>
<dbReference type="PRINTS" id="PR00080">
    <property type="entry name" value="SDRFAMILY"/>
</dbReference>
<protein>
    <submittedName>
        <fullName evidence="2">NAD(P)-dependent dehydrogenase, short-chain alcohol dehydrogenase family</fullName>
    </submittedName>
</protein>
<name>A0A1I3VF44_9BURK</name>
<dbReference type="Proteomes" id="UP000199548">
    <property type="component" value="Unassembled WGS sequence"/>
</dbReference>
<dbReference type="Gene3D" id="3.40.50.720">
    <property type="entry name" value="NAD(P)-binding Rossmann-like Domain"/>
    <property type="match status" value="1"/>
</dbReference>
<gene>
    <name evidence="2" type="ORF">SAMN05192543_113160</name>
</gene>
<evidence type="ECO:0000313" key="3">
    <source>
        <dbReference type="Proteomes" id="UP000199548"/>
    </source>
</evidence>
<dbReference type="InterPro" id="IPR002347">
    <property type="entry name" value="SDR_fam"/>
</dbReference>
<dbReference type="GO" id="GO:0030497">
    <property type="term" value="P:fatty acid elongation"/>
    <property type="evidence" value="ECO:0007669"/>
    <property type="project" value="TreeGrafter"/>
</dbReference>
<dbReference type="SUPFAM" id="SSF51735">
    <property type="entry name" value="NAD(P)-binding Rossmann-fold domains"/>
    <property type="match status" value="1"/>
</dbReference>
<proteinExistence type="inferred from homology"/>
<dbReference type="GO" id="GO:0016616">
    <property type="term" value="F:oxidoreductase activity, acting on the CH-OH group of donors, NAD or NADP as acceptor"/>
    <property type="evidence" value="ECO:0007669"/>
    <property type="project" value="TreeGrafter"/>
</dbReference>
<dbReference type="RefSeq" id="WP_091019848.1">
    <property type="nucleotide sequence ID" value="NZ_CP041745.1"/>
</dbReference>
<reference evidence="2 3" key="1">
    <citation type="submission" date="2016-10" db="EMBL/GenBank/DDBJ databases">
        <authorList>
            <person name="de Groot N.N."/>
        </authorList>
    </citation>
    <scope>NUCLEOTIDE SEQUENCE [LARGE SCALE GENOMIC DNA]</scope>
    <source>
        <strain evidence="2 3">LMG 23650</strain>
    </source>
</reference>
<dbReference type="FunFam" id="3.40.50.720:FF:000084">
    <property type="entry name" value="Short-chain dehydrogenase reductase"/>
    <property type="match status" value="1"/>
</dbReference>